<organism evidence="1 2">
    <name type="scientific">Canibacter oris</name>
    <dbReference type="NCBI Taxonomy" id="1365628"/>
    <lineage>
        <taxon>Bacteria</taxon>
        <taxon>Bacillati</taxon>
        <taxon>Actinomycetota</taxon>
        <taxon>Actinomycetes</taxon>
        <taxon>Micrococcales</taxon>
        <taxon>Microbacteriaceae</taxon>
        <taxon>Canibacter</taxon>
    </lineage>
</organism>
<dbReference type="AlphaFoldDB" id="A0A840DEM0"/>
<dbReference type="Pfam" id="PF01663">
    <property type="entry name" value="Phosphodiest"/>
    <property type="match status" value="1"/>
</dbReference>
<dbReference type="EMBL" id="JACIFD010000007">
    <property type="protein sequence ID" value="MBB4071514.1"/>
    <property type="molecule type" value="Genomic_DNA"/>
</dbReference>
<accession>A0A840DEM0</accession>
<name>A0A840DEM0_9MICO</name>
<protein>
    <submittedName>
        <fullName evidence="1">Putative AlkP superfamily pyrophosphatase or phosphodiesterase</fullName>
    </submittedName>
</protein>
<dbReference type="RefSeq" id="WP_183304574.1">
    <property type="nucleotide sequence ID" value="NZ_JACIFD010000007.1"/>
</dbReference>
<dbReference type="SUPFAM" id="SSF53649">
    <property type="entry name" value="Alkaline phosphatase-like"/>
    <property type="match status" value="1"/>
</dbReference>
<dbReference type="Proteomes" id="UP000571183">
    <property type="component" value="Unassembled WGS sequence"/>
</dbReference>
<evidence type="ECO:0000313" key="2">
    <source>
        <dbReference type="Proteomes" id="UP000571183"/>
    </source>
</evidence>
<comment type="caution">
    <text evidence="1">The sequence shown here is derived from an EMBL/GenBank/DDBJ whole genome shotgun (WGS) entry which is preliminary data.</text>
</comment>
<sequence>MPTVYTTVAQGRVLQAVVLVIDGLGWVNLKEYAAAAPQLCTLRGKRITTVAPSTTAAAITTITTGKLPAEHGLLGYQILNPATDRITQTLKEWDEITDLRAWQRCHTVFEMAKQRGISCTVFARPAHRSSGFTRAVLSGANYHGAQTINERFAQLTTALRQRHPGIYYLYVDELDKAGHSEGVGSPLWLKRLRQVDQAVADLLPALPSDCALVLTADHGMINLGQHQHRYLEDLRVLPENTRIAGEARHRHLYLPDPEAATAVAAELQRLEGGNCWVGTRKQWLATGVYGDCTAYPQNANRVGDVVLVPRKRLAYLSHSNPGEAQLQGFHGGLDDDELGIPLLFAGEHLY</sequence>
<keyword evidence="2" id="KW-1185">Reference proteome</keyword>
<dbReference type="Gene3D" id="3.40.720.10">
    <property type="entry name" value="Alkaline Phosphatase, subunit A"/>
    <property type="match status" value="1"/>
</dbReference>
<dbReference type="InterPro" id="IPR017850">
    <property type="entry name" value="Alkaline_phosphatase_core_sf"/>
</dbReference>
<dbReference type="PANTHER" id="PTHR10151">
    <property type="entry name" value="ECTONUCLEOTIDE PYROPHOSPHATASE/PHOSPHODIESTERASE"/>
    <property type="match status" value="1"/>
</dbReference>
<proteinExistence type="predicted"/>
<gene>
    <name evidence="1" type="ORF">F5897_000822</name>
</gene>
<dbReference type="GO" id="GO:0016787">
    <property type="term" value="F:hydrolase activity"/>
    <property type="evidence" value="ECO:0007669"/>
    <property type="project" value="UniProtKB-ARBA"/>
</dbReference>
<evidence type="ECO:0000313" key="1">
    <source>
        <dbReference type="EMBL" id="MBB4071514.1"/>
    </source>
</evidence>
<reference evidence="1" key="1">
    <citation type="submission" date="2020-08" db="EMBL/GenBank/DDBJ databases">
        <title>Sequencing the genomes of 1000 actinobacteria strains.</title>
        <authorList>
            <person name="Klenk H.-P."/>
        </authorList>
    </citation>
    <scope>NUCLEOTIDE SEQUENCE [LARGE SCALE GENOMIC DNA]</scope>
    <source>
        <strain evidence="1">DSM 27064</strain>
    </source>
</reference>
<dbReference type="InterPro" id="IPR002591">
    <property type="entry name" value="Phosphodiest/P_Trfase"/>
</dbReference>
<dbReference type="PANTHER" id="PTHR10151:SF120">
    <property type="entry name" value="BIS(5'-ADENOSYL)-TRIPHOSPHATASE"/>
    <property type="match status" value="1"/>
</dbReference>